<name>A0ACC2M0N7_PERAE</name>
<protein>
    <submittedName>
        <fullName evidence="1">Uncharacterized protein</fullName>
    </submittedName>
</protein>
<dbReference type="EMBL" id="CM056813">
    <property type="protein sequence ID" value="KAJ8639220.1"/>
    <property type="molecule type" value="Genomic_DNA"/>
</dbReference>
<proteinExistence type="predicted"/>
<keyword evidence="2" id="KW-1185">Reference proteome</keyword>
<accession>A0ACC2M0N7</accession>
<organism evidence="1 2">
    <name type="scientific">Persea americana</name>
    <name type="common">Avocado</name>
    <dbReference type="NCBI Taxonomy" id="3435"/>
    <lineage>
        <taxon>Eukaryota</taxon>
        <taxon>Viridiplantae</taxon>
        <taxon>Streptophyta</taxon>
        <taxon>Embryophyta</taxon>
        <taxon>Tracheophyta</taxon>
        <taxon>Spermatophyta</taxon>
        <taxon>Magnoliopsida</taxon>
        <taxon>Magnoliidae</taxon>
        <taxon>Laurales</taxon>
        <taxon>Lauraceae</taxon>
        <taxon>Persea</taxon>
    </lineage>
</organism>
<reference evidence="1 2" key="1">
    <citation type="journal article" date="2022" name="Hortic Res">
        <title>A haplotype resolved chromosomal level avocado genome allows analysis of novel avocado genes.</title>
        <authorList>
            <person name="Nath O."/>
            <person name="Fletcher S.J."/>
            <person name="Hayward A."/>
            <person name="Shaw L.M."/>
            <person name="Masouleh A.K."/>
            <person name="Furtado A."/>
            <person name="Henry R.J."/>
            <person name="Mitter N."/>
        </authorList>
    </citation>
    <scope>NUCLEOTIDE SEQUENCE [LARGE SCALE GENOMIC DNA]</scope>
    <source>
        <strain evidence="2">cv. Hass</strain>
    </source>
</reference>
<gene>
    <name evidence="1" type="ORF">MRB53_015914</name>
</gene>
<evidence type="ECO:0000313" key="2">
    <source>
        <dbReference type="Proteomes" id="UP001234297"/>
    </source>
</evidence>
<comment type="caution">
    <text evidence="1">The sequence shown here is derived from an EMBL/GenBank/DDBJ whole genome shotgun (WGS) entry which is preliminary data.</text>
</comment>
<evidence type="ECO:0000313" key="1">
    <source>
        <dbReference type="EMBL" id="KAJ8639220.1"/>
    </source>
</evidence>
<dbReference type="Proteomes" id="UP001234297">
    <property type="component" value="Chromosome 5"/>
</dbReference>
<sequence length="413" mass="46352">MASSLLLHFPPLPSHLFHGFQTSSQSNSISFQTRRNPNRRFKSPISASSSSSNPSSSWEREEIRWLREEQRWIREEQRWLREESRWNSDREALLREIAALKLQIEALEREKSTPPSPSPSISDAISNLASILQALKESEAKSKSEPRRIAESGSGAGRMLLEEGEVKEMVLEEIRVSESVEEVKREEEEKKRKVALRKGSEGEDVQAMQEALQKLGFYSGEEDMEYSSFSGGTERAVKSWQASIGTREDGIMTTELLEKLFMEMGIMNADLKGNVDQKEDSVSMLGKEAGNGAVFTSLTEISEIQETVLEENGVTEVEVSQHRVFLLGENRWEEPSRLKKNKPISGSKVGDATKCLTCRGEGRLLCTECDGTGELNVEPQFLEWVDEGAKCPYCEGIGFTICDVCEGRAIIQT</sequence>